<dbReference type="WBParaSite" id="nRc.2.0.1.t15997-RA">
    <property type="protein sequence ID" value="nRc.2.0.1.t15997-RA"/>
    <property type="gene ID" value="nRc.2.0.1.g15997"/>
</dbReference>
<evidence type="ECO:0000256" key="1">
    <source>
        <dbReference type="SAM" id="MobiDB-lite"/>
    </source>
</evidence>
<keyword evidence="2" id="KW-0472">Membrane</keyword>
<dbReference type="SUPFAM" id="SSF54236">
    <property type="entry name" value="Ubiquitin-like"/>
    <property type="match status" value="1"/>
</dbReference>
<feature type="compositionally biased region" description="Low complexity" evidence="1">
    <location>
        <begin position="115"/>
        <end position="125"/>
    </location>
</feature>
<dbReference type="OMA" id="RRHFQME"/>
<keyword evidence="2" id="KW-1133">Transmembrane helix</keyword>
<keyword evidence="4" id="KW-1185">Reference proteome</keyword>
<dbReference type="PANTHER" id="PTHR14557:SF5">
    <property type="entry name" value="UBIQUITIN-LIKE DOMAIN-CONTAINING PROTEIN"/>
    <property type="match status" value="1"/>
</dbReference>
<dbReference type="InterPro" id="IPR029071">
    <property type="entry name" value="Ubiquitin-like_domsf"/>
</dbReference>
<feature type="transmembrane region" description="Helical" evidence="2">
    <location>
        <begin position="13"/>
        <end position="31"/>
    </location>
</feature>
<dbReference type="GO" id="GO:0036503">
    <property type="term" value="P:ERAD pathway"/>
    <property type="evidence" value="ECO:0007669"/>
    <property type="project" value="InterPro"/>
</dbReference>
<feature type="compositionally biased region" description="Polar residues" evidence="1">
    <location>
        <begin position="92"/>
        <end position="103"/>
    </location>
</feature>
<dbReference type="CDD" id="cd17057">
    <property type="entry name" value="Ubl_TMUB1_like"/>
    <property type="match status" value="1"/>
</dbReference>
<dbReference type="Proteomes" id="UP000887565">
    <property type="component" value="Unplaced"/>
</dbReference>
<protein>
    <submittedName>
        <fullName evidence="5">Ubiquitin-like domain-containing protein</fullName>
    </submittedName>
</protein>
<keyword evidence="2" id="KW-0812">Transmembrane</keyword>
<feature type="transmembrane region" description="Helical" evidence="2">
    <location>
        <begin position="264"/>
        <end position="281"/>
    </location>
</feature>
<sequence length="292" mass="32834">MVASIVEGIGDEVLAGVAVLVLIAVLSLAWYSTRARSFRINGPVYVVQIEERNPNHNNINGNRRVLQIMSLDQRNLIHNENHTPLTTTMASASVTESTSNFNDENSRDLNPPGTSSSSENLASEKSQQDESKNVKIKFLDETIRSTSFRIDETVGEFTRSNFQEENGRGNIVRLIFGGHLLKDDSRTLLSYGIKEDSVIHCYLANPSQSQLQQPQSDAAPTGRNAGAASTPRFVIGDYLYTIFGVNFCALWCCCFFFWNRMSVSALVYLIFCTFTYALFLYHNRYGRRTRQN</sequence>
<evidence type="ECO:0000256" key="2">
    <source>
        <dbReference type="SAM" id="Phobius"/>
    </source>
</evidence>
<dbReference type="PANTHER" id="PTHR14557">
    <property type="entry name" value="PROTEIN C7ORF21"/>
    <property type="match status" value="1"/>
</dbReference>
<feature type="region of interest" description="Disordered" evidence="1">
    <location>
        <begin position="92"/>
        <end position="133"/>
    </location>
</feature>
<organism evidence="4 5">
    <name type="scientific">Romanomermis culicivorax</name>
    <name type="common">Nematode worm</name>
    <dbReference type="NCBI Taxonomy" id="13658"/>
    <lineage>
        <taxon>Eukaryota</taxon>
        <taxon>Metazoa</taxon>
        <taxon>Ecdysozoa</taxon>
        <taxon>Nematoda</taxon>
        <taxon>Enoplea</taxon>
        <taxon>Dorylaimia</taxon>
        <taxon>Mermithida</taxon>
        <taxon>Mermithoidea</taxon>
        <taxon>Mermithidae</taxon>
        <taxon>Romanomermis</taxon>
    </lineage>
</organism>
<name>A0A915IPT4_ROMCU</name>
<feature type="transmembrane region" description="Helical" evidence="2">
    <location>
        <begin position="238"/>
        <end position="258"/>
    </location>
</feature>
<dbReference type="InterPro" id="IPR000626">
    <property type="entry name" value="Ubiquitin-like_dom"/>
</dbReference>
<feature type="domain" description="Ubiquitin-like" evidence="3">
    <location>
        <begin position="132"/>
        <end position="208"/>
    </location>
</feature>
<dbReference type="InterPro" id="IPR040352">
    <property type="entry name" value="TMUB1/2"/>
</dbReference>
<dbReference type="PROSITE" id="PS50053">
    <property type="entry name" value="UBIQUITIN_2"/>
    <property type="match status" value="1"/>
</dbReference>
<dbReference type="AlphaFoldDB" id="A0A915IPT4"/>
<evidence type="ECO:0000313" key="5">
    <source>
        <dbReference type="WBParaSite" id="nRc.2.0.1.t15997-RA"/>
    </source>
</evidence>
<dbReference type="Pfam" id="PF00240">
    <property type="entry name" value="ubiquitin"/>
    <property type="match status" value="1"/>
</dbReference>
<evidence type="ECO:0000259" key="3">
    <source>
        <dbReference type="PROSITE" id="PS50053"/>
    </source>
</evidence>
<proteinExistence type="predicted"/>
<reference evidence="5" key="1">
    <citation type="submission" date="2022-11" db="UniProtKB">
        <authorList>
            <consortium name="WormBaseParasite"/>
        </authorList>
    </citation>
    <scope>IDENTIFICATION</scope>
</reference>
<evidence type="ECO:0000313" key="4">
    <source>
        <dbReference type="Proteomes" id="UP000887565"/>
    </source>
</evidence>
<accession>A0A915IPT4</accession>
<dbReference type="Gene3D" id="3.10.20.90">
    <property type="entry name" value="Phosphatidylinositol 3-kinase Catalytic Subunit, Chain A, domain 1"/>
    <property type="match status" value="1"/>
</dbReference>